<accession>A0A9D9E227</accession>
<evidence type="ECO:0000313" key="1">
    <source>
        <dbReference type="EMBL" id="MBO8438107.1"/>
    </source>
</evidence>
<gene>
    <name evidence="1" type="ORF">IAC54_04325</name>
</gene>
<organism evidence="1 2">
    <name type="scientific">Candidatus Caccoplasma merdipullorum</name>
    <dbReference type="NCBI Taxonomy" id="2840718"/>
    <lineage>
        <taxon>Bacteria</taxon>
        <taxon>Pseudomonadati</taxon>
        <taxon>Bacteroidota</taxon>
        <taxon>Bacteroidia</taxon>
        <taxon>Bacteroidales</taxon>
        <taxon>Bacteroidaceae</taxon>
        <taxon>Bacteroidaceae incertae sedis</taxon>
        <taxon>Candidatus Caccoplasma</taxon>
    </lineage>
</organism>
<evidence type="ECO:0000313" key="2">
    <source>
        <dbReference type="Proteomes" id="UP000823636"/>
    </source>
</evidence>
<dbReference type="AlphaFoldDB" id="A0A9D9E227"/>
<proteinExistence type="predicted"/>
<reference evidence="1" key="2">
    <citation type="journal article" date="2021" name="PeerJ">
        <title>Extensive microbial diversity within the chicken gut microbiome revealed by metagenomics and culture.</title>
        <authorList>
            <person name="Gilroy R."/>
            <person name="Ravi A."/>
            <person name="Getino M."/>
            <person name="Pursley I."/>
            <person name="Horton D.L."/>
            <person name="Alikhan N.F."/>
            <person name="Baker D."/>
            <person name="Gharbi K."/>
            <person name="Hall N."/>
            <person name="Watson M."/>
            <person name="Adriaenssens E.M."/>
            <person name="Foster-Nyarko E."/>
            <person name="Jarju S."/>
            <person name="Secka A."/>
            <person name="Antonio M."/>
            <person name="Oren A."/>
            <person name="Chaudhuri R.R."/>
            <person name="La Ragione R."/>
            <person name="Hildebrand F."/>
            <person name="Pallen M.J."/>
        </authorList>
    </citation>
    <scope>NUCLEOTIDE SEQUENCE</scope>
    <source>
        <strain evidence="1">G3-4614</strain>
    </source>
</reference>
<dbReference type="EMBL" id="JADIMW010000046">
    <property type="protein sequence ID" value="MBO8438107.1"/>
    <property type="molecule type" value="Genomic_DNA"/>
</dbReference>
<reference evidence="1" key="1">
    <citation type="submission" date="2020-10" db="EMBL/GenBank/DDBJ databases">
        <authorList>
            <person name="Gilroy R."/>
        </authorList>
    </citation>
    <scope>NUCLEOTIDE SEQUENCE</scope>
    <source>
        <strain evidence="1">G3-4614</strain>
    </source>
</reference>
<comment type="caution">
    <text evidence="1">The sequence shown here is derived from an EMBL/GenBank/DDBJ whole genome shotgun (WGS) entry which is preliminary data.</text>
</comment>
<sequence>MLLQTIFSGIMAGVQRRRANAANEKAMKELEKSESAADTLFNSQYYKDYTDRADVQALFNNFRKEQKRQTSQNRKMAALSGGTQESVAAMQKSSSDALADTYNNAAAIGAQWKDSVLNSYINRKSAIQDAKYNIYQNNANSYMSSAANMLNNASEGLKTFDNFWSMSALNQSKGSGGKS</sequence>
<protein>
    <submittedName>
        <fullName evidence="1">Uncharacterized protein</fullName>
    </submittedName>
</protein>
<name>A0A9D9E227_9BACT</name>
<dbReference type="Proteomes" id="UP000823636">
    <property type="component" value="Unassembled WGS sequence"/>
</dbReference>